<accession>A0A1L9SBY7</accession>
<dbReference type="InterPro" id="IPR000639">
    <property type="entry name" value="Epox_hydrolase-like"/>
</dbReference>
<keyword evidence="7" id="KW-1185">Reference proteome</keyword>
<reference evidence="7" key="1">
    <citation type="journal article" date="2017" name="Genome Biol.">
        <title>Comparative genomics reveals high biological diversity and specific adaptations in the industrially and medically important fungal genus Aspergillus.</title>
        <authorList>
            <person name="de Vries R.P."/>
            <person name="Riley R."/>
            <person name="Wiebenga A."/>
            <person name="Aguilar-Osorio G."/>
            <person name="Amillis S."/>
            <person name="Uchima C.A."/>
            <person name="Anderluh G."/>
            <person name="Asadollahi M."/>
            <person name="Askin M."/>
            <person name="Barry K."/>
            <person name="Battaglia E."/>
            <person name="Bayram O."/>
            <person name="Benocci T."/>
            <person name="Braus-Stromeyer S.A."/>
            <person name="Caldana C."/>
            <person name="Canovas D."/>
            <person name="Cerqueira G.C."/>
            <person name="Chen F."/>
            <person name="Chen W."/>
            <person name="Choi C."/>
            <person name="Clum A."/>
            <person name="Dos Santos R.A."/>
            <person name="Damasio A.R."/>
            <person name="Diallinas G."/>
            <person name="Emri T."/>
            <person name="Fekete E."/>
            <person name="Flipphi M."/>
            <person name="Freyberg S."/>
            <person name="Gallo A."/>
            <person name="Gournas C."/>
            <person name="Habgood R."/>
            <person name="Hainaut M."/>
            <person name="Harispe M.L."/>
            <person name="Henrissat B."/>
            <person name="Hilden K.S."/>
            <person name="Hope R."/>
            <person name="Hossain A."/>
            <person name="Karabika E."/>
            <person name="Karaffa L."/>
            <person name="Karanyi Z."/>
            <person name="Krasevec N."/>
            <person name="Kuo A."/>
            <person name="Kusch H."/>
            <person name="LaButti K."/>
            <person name="Lagendijk E.L."/>
            <person name="Lapidus A."/>
            <person name="Levasseur A."/>
            <person name="Lindquist E."/>
            <person name="Lipzen A."/>
            <person name="Logrieco A.F."/>
            <person name="MacCabe A."/>
            <person name="Maekelae M.R."/>
            <person name="Malavazi I."/>
            <person name="Melin P."/>
            <person name="Meyer V."/>
            <person name="Mielnichuk N."/>
            <person name="Miskei M."/>
            <person name="Molnar A.P."/>
            <person name="Mule G."/>
            <person name="Ngan C.Y."/>
            <person name="Orejas M."/>
            <person name="Orosz E."/>
            <person name="Ouedraogo J.P."/>
            <person name="Overkamp K.M."/>
            <person name="Park H.-S."/>
            <person name="Perrone G."/>
            <person name="Piumi F."/>
            <person name="Punt P.J."/>
            <person name="Ram A.F."/>
            <person name="Ramon A."/>
            <person name="Rauscher S."/>
            <person name="Record E."/>
            <person name="Riano-Pachon D.M."/>
            <person name="Robert V."/>
            <person name="Roehrig J."/>
            <person name="Ruller R."/>
            <person name="Salamov A."/>
            <person name="Salih N.S."/>
            <person name="Samson R.A."/>
            <person name="Sandor E."/>
            <person name="Sanguinetti M."/>
            <person name="Schuetze T."/>
            <person name="Sepcic K."/>
            <person name="Shelest E."/>
            <person name="Sherlock G."/>
            <person name="Sophianopoulou V."/>
            <person name="Squina F.M."/>
            <person name="Sun H."/>
            <person name="Susca A."/>
            <person name="Todd R.B."/>
            <person name="Tsang A."/>
            <person name="Unkles S.E."/>
            <person name="van de Wiele N."/>
            <person name="van Rossen-Uffink D."/>
            <person name="Oliveira J.V."/>
            <person name="Vesth T.C."/>
            <person name="Visser J."/>
            <person name="Yu J.-H."/>
            <person name="Zhou M."/>
            <person name="Andersen M.R."/>
            <person name="Archer D.B."/>
            <person name="Baker S.E."/>
            <person name="Benoit I."/>
            <person name="Brakhage A.A."/>
            <person name="Braus G.H."/>
            <person name="Fischer R."/>
            <person name="Frisvad J.C."/>
            <person name="Goldman G.H."/>
            <person name="Houbraken J."/>
            <person name="Oakley B."/>
            <person name="Pocsi I."/>
            <person name="Scazzocchio C."/>
            <person name="Seiboth B."/>
            <person name="vanKuyk P.A."/>
            <person name="Wortman J."/>
            <person name="Dyer P.S."/>
            <person name="Grigoriev I.V."/>
        </authorList>
    </citation>
    <scope>NUCLEOTIDE SEQUENCE [LARGE SCALE GENOMIC DNA]</scope>
    <source>
        <strain evidence="7">CBS 506.65</strain>
    </source>
</reference>
<keyword evidence="3" id="KW-0378">Hydrolase</keyword>
<dbReference type="STRING" id="1073090.A0A1L9SBY7"/>
<dbReference type="InterPro" id="IPR010497">
    <property type="entry name" value="Epoxide_hydro_N"/>
</dbReference>
<comment type="similarity">
    <text evidence="1">Belongs to the peptidase S33 family.</text>
</comment>
<sequence length="411" mass="46321">MAAFKPFQISVSESQLKLLKRKLDEATFPDELDHAGWDMGVPLDEMKRLVKVWREDFDWRDQERKLNEQLAQFTTSVPVSGFGELDLHFVHEKSPTPGAIPLLFIHGWPGSFLEAKKLVPLLTRAQNENQPAFHVVAPSLPNYGFSEGVIKRGFGLAQYAEALDSLMTSLGYEEYVTQGGDWGSMLSRVLAKHYPEHVKAIHLNFAPVLPWNISPLSFVRSLLTIPFSAKERAKLATSWSFTAEGNGYMRQQETFPQTLGYALQDSPVALLAWILDKLHVWSDVYPWTDEEILTWVSIYQFSRAGPTASTRIYYEAQHNPGDGRRFVSIADSFSICAPKSVKIAIAETRKEIIVLPLAWYRMIGNLARHTELGIGGHFAAWEVPELLAQDLQSFFGREGQAFASVTARDGY</sequence>
<gene>
    <name evidence="6" type="ORF">ASPZODRAFT_71096</name>
</gene>
<dbReference type="PIRSF" id="PIRSF001112">
    <property type="entry name" value="Epoxide_hydrolase"/>
    <property type="match status" value="1"/>
</dbReference>
<evidence type="ECO:0000256" key="4">
    <source>
        <dbReference type="PIRSR" id="PIRSR001112-1"/>
    </source>
</evidence>
<protein>
    <recommendedName>
        <fullName evidence="5">Epoxide hydrolase N-terminal domain-containing protein</fullName>
    </recommendedName>
</protein>
<dbReference type="GeneID" id="34616186"/>
<dbReference type="EMBL" id="KV878347">
    <property type="protein sequence ID" value="OJJ44691.1"/>
    <property type="molecule type" value="Genomic_DNA"/>
</dbReference>
<dbReference type="SUPFAM" id="SSF53474">
    <property type="entry name" value="alpha/beta-Hydrolases"/>
    <property type="match status" value="1"/>
</dbReference>
<dbReference type="InterPro" id="IPR029058">
    <property type="entry name" value="AB_hydrolase_fold"/>
</dbReference>
<evidence type="ECO:0000313" key="7">
    <source>
        <dbReference type="Proteomes" id="UP000184188"/>
    </source>
</evidence>
<dbReference type="GO" id="GO:0097176">
    <property type="term" value="P:epoxide metabolic process"/>
    <property type="evidence" value="ECO:0007669"/>
    <property type="project" value="TreeGrafter"/>
</dbReference>
<name>A0A1L9SBY7_9EURO</name>
<dbReference type="PANTHER" id="PTHR21661:SF35">
    <property type="entry name" value="EPOXIDE HYDROLASE"/>
    <property type="match status" value="1"/>
</dbReference>
<dbReference type="RefSeq" id="XP_022579201.1">
    <property type="nucleotide sequence ID" value="XM_022729722.1"/>
</dbReference>
<evidence type="ECO:0000256" key="3">
    <source>
        <dbReference type="ARBA" id="ARBA00022801"/>
    </source>
</evidence>
<feature type="domain" description="Epoxide hydrolase N-terminal" evidence="5">
    <location>
        <begin position="5"/>
        <end position="114"/>
    </location>
</feature>
<evidence type="ECO:0000256" key="1">
    <source>
        <dbReference type="ARBA" id="ARBA00010088"/>
    </source>
</evidence>
<dbReference type="OrthoDB" id="7130006at2759"/>
<dbReference type="GO" id="GO:0004301">
    <property type="term" value="F:epoxide hydrolase activity"/>
    <property type="evidence" value="ECO:0007669"/>
    <property type="project" value="TreeGrafter"/>
</dbReference>
<dbReference type="AlphaFoldDB" id="A0A1L9SBY7"/>
<evidence type="ECO:0000313" key="6">
    <source>
        <dbReference type="EMBL" id="OJJ44691.1"/>
    </source>
</evidence>
<dbReference type="PANTHER" id="PTHR21661">
    <property type="entry name" value="EPOXIDE HYDROLASE 1-RELATED"/>
    <property type="match status" value="1"/>
</dbReference>
<dbReference type="InterPro" id="IPR016292">
    <property type="entry name" value="Epoxide_hydrolase"/>
</dbReference>
<dbReference type="PRINTS" id="PR00412">
    <property type="entry name" value="EPOXHYDRLASE"/>
</dbReference>
<evidence type="ECO:0000256" key="2">
    <source>
        <dbReference type="ARBA" id="ARBA00022797"/>
    </source>
</evidence>
<dbReference type="Gene3D" id="3.40.50.1820">
    <property type="entry name" value="alpha/beta hydrolase"/>
    <property type="match status" value="1"/>
</dbReference>
<feature type="active site" description="Proton acceptor" evidence="4">
    <location>
        <position position="377"/>
    </location>
</feature>
<dbReference type="VEuPathDB" id="FungiDB:ASPZODRAFT_71096"/>
<dbReference type="Proteomes" id="UP000184188">
    <property type="component" value="Unassembled WGS sequence"/>
</dbReference>
<evidence type="ECO:0000259" key="5">
    <source>
        <dbReference type="Pfam" id="PF06441"/>
    </source>
</evidence>
<dbReference type="Pfam" id="PF06441">
    <property type="entry name" value="EHN"/>
    <property type="match status" value="1"/>
</dbReference>
<feature type="active site" description="Proton donor" evidence="4">
    <location>
        <position position="313"/>
    </location>
</feature>
<feature type="active site" description="Nucleophile" evidence="4">
    <location>
        <position position="181"/>
    </location>
</feature>
<keyword evidence="2" id="KW-0058">Aromatic hydrocarbons catabolism</keyword>
<organism evidence="6 7">
    <name type="scientific">Penicilliopsis zonata CBS 506.65</name>
    <dbReference type="NCBI Taxonomy" id="1073090"/>
    <lineage>
        <taxon>Eukaryota</taxon>
        <taxon>Fungi</taxon>
        <taxon>Dikarya</taxon>
        <taxon>Ascomycota</taxon>
        <taxon>Pezizomycotina</taxon>
        <taxon>Eurotiomycetes</taxon>
        <taxon>Eurotiomycetidae</taxon>
        <taxon>Eurotiales</taxon>
        <taxon>Aspergillaceae</taxon>
        <taxon>Penicilliopsis</taxon>
    </lineage>
</organism>
<proteinExistence type="inferred from homology"/>